<evidence type="ECO:0000259" key="1">
    <source>
        <dbReference type="Pfam" id="PF09361"/>
    </source>
</evidence>
<sequence>MSDATTEKATEQFESLFVGPLRAYGSLNLEYTEKLISVQFDAVRAMTDMGLTQAREWLTVTDADSLKKVVEDQQKASQDMGERLKGDVERVMTLGQEYVQKGQKLAEENFQAASTR</sequence>
<gene>
    <name evidence="2" type="ORF">FHR94_001715</name>
</gene>
<feature type="domain" description="Phasin" evidence="1">
    <location>
        <begin position="18"/>
        <end position="110"/>
    </location>
</feature>
<protein>
    <submittedName>
        <fullName evidence="2">Phasin family protein</fullName>
    </submittedName>
</protein>
<proteinExistence type="predicted"/>
<keyword evidence="3" id="KW-1185">Reference proteome</keyword>
<comment type="caution">
    <text evidence="2">The sequence shown here is derived from an EMBL/GenBank/DDBJ whole genome shotgun (WGS) entry which is preliminary data.</text>
</comment>
<dbReference type="RefSeq" id="WP_183325220.1">
    <property type="nucleotide sequence ID" value="NZ_JACHXP010000007.1"/>
</dbReference>
<dbReference type="Proteomes" id="UP000547614">
    <property type="component" value="Unassembled WGS sequence"/>
</dbReference>
<reference evidence="2 3" key="1">
    <citation type="submission" date="2020-08" db="EMBL/GenBank/DDBJ databases">
        <title>Genomic Encyclopedia of Type Strains, Phase III (KMG-III): the genomes of soil and plant-associated and newly described type strains.</title>
        <authorList>
            <person name="Whitman W."/>
        </authorList>
    </citation>
    <scope>NUCLEOTIDE SEQUENCE [LARGE SCALE GENOMIC DNA]</scope>
    <source>
        <strain evidence="2 3">CECT 7282</strain>
    </source>
</reference>
<dbReference type="Pfam" id="PF09361">
    <property type="entry name" value="Phasin_2"/>
    <property type="match status" value="1"/>
</dbReference>
<accession>A0A839V513</accession>
<name>A0A839V513_9GAMM</name>
<dbReference type="InterPro" id="IPR018968">
    <property type="entry name" value="Phasin"/>
</dbReference>
<evidence type="ECO:0000313" key="2">
    <source>
        <dbReference type="EMBL" id="MBB3190482.1"/>
    </source>
</evidence>
<dbReference type="EMBL" id="JACHXP010000007">
    <property type="protein sequence ID" value="MBB3190482.1"/>
    <property type="molecule type" value="Genomic_DNA"/>
</dbReference>
<dbReference type="AlphaFoldDB" id="A0A839V513"/>
<evidence type="ECO:0000313" key="3">
    <source>
        <dbReference type="Proteomes" id="UP000547614"/>
    </source>
</evidence>
<organism evidence="2 3">
    <name type="scientific">Halomonas cerina</name>
    <dbReference type="NCBI Taxonomy" id="447424"/>
    <lineage>
        <taxon>Bacteria</taxon>
        <taxon>Pseudomonadati</taxon>
        <taxon>Pseudomonadota</taxon>
        <taxon>Gammaproteobacteria</taxon>
        <taxon>Oceanospirillales</taxon>
        <taxon>Halomonadaceae</taxon>
        <taxon>Halomonas</taxon>
    </lineage>
</organism>